<sequence length="192" mass="22708">WQECVAYAKALRGRRDKMFLGFSWYQEEMRKANFRTCKALMGTLDKGMRESKLEYVDVWRITMLSQSGRHTEDEVASATSSSPQPVLPQSAEPLRRPEKQRQDLLSLENRDDLENRRSARLLWTNHLDSNHYFLPSFFPYIQSYAQQHIFFNCDRITHPARLVKFYFTPITFSKALRKNPFFCLTMGPKNLK</sequence>
<proteinExistence type="predicted"/>
<dbReference type="AlphaFoldDB" id="X1TYF3"/>
<comment type="caution">
    <text evidence="2">The sequence shown here is derived from an EMBL/GenBank/DDBJ whole genome shotgun (WGS) entry which is preliminary data.</text>
</comment>
<accession>X1TYF3</accession>
<feature type="non-terminal residue" evidence="2">
    <location>
        <position position="1"/>
    </location>
</feature>
<feature type="compositionally biased region" description="Basic and acidic residues" evidence="1">
    <location>
        <begin position="93"/>
        <end position="102"/>
    </location>
</feature>
<reference evidence="2" key="1">
    <citation type="journal article" date="2014" name="Front. Microbiol.">
        <title>High frequency of phylogenetically diverse reductive dehalogenase-homologous genes in deep subseafloor sedimentary metagenomes.</title>
        <authorList>
            <person name="Kawai M."/>
            <person name="Futagami T."/>
            <person name="Toyoda A."/>
            <person name="Takaki Y."/>
            <person name="Nishi S."/>
            <person name="Hori S."/>
            <person name="Arai W."/>
            <person name="Tsubouchi T."/>
            <person name="Morono Y."/>
            <person name="Uchiyama I."/>
            <person name="Ito T."/>
            <person name="Fujiyama A."/>
            <person name="Inagaki F."/>
            <person name="Takami H."/>
        </authorList>
    </citation>
    <scope>NUCLEOTIDE SEQUENCE</scope>
    <source>
        <strain evidence="2">Expedition CK06-06</strain>
    </source>
</reference>
<gene>
    <name evidence="2" type="ORF">S12H4_14938</name>
</gene>
<feature type="region of interest" description="Disordered" evidence="1">
    <location>
        <begin position="70"/>
        <end position="102"/>
    </location>
</feature>
<dbReference type="EMBL" id="BARW01007145">
    <property type="protein sequence ID" value="GAI85059.1"/>
    <property type="molecule type" value="Genomic_DNA"/>
</dbReference>
<evidence type="ECO:0000256" key="1">
    <source>
        <dbReference type="SAM" id="MobiDB-lite"/>
    </source>
</evidence>
<name>X1TYF3_9ZZZZ</name>
<protein>
    <submittedName>
        <fullName evidence="2">Uncharacterized protein</fullName>
    </submittedName>
</protein>
<evidence type="ECO:0000313" key="2">
    <source>
        <dbReference type="EMBL" id="GAI85059.1"/>
    </source>
</evidence>
<organism evidence="2">
    <name type="scientific">marine sediment metagenome</name>
    <dbReference type="NCBI Taxonomy" id="412755"/>
    <lineage>
        <taxon>unclassified sequences</taxon>
        <taxon>metagenomes</taxon>
        <taxon>ecological metagenomes</taxon>
    </lineage>
</organism>